<dbReference type="Gene3D" id="3.30.930.10">
    <property type="entry name" value="Bira Bifunctional Protein, Domain 2"/>
    <property type="match status" value="1"/>
</dbReference>
<dbReference type="InterPro" id="IPR004364">
    <property type="entry name" value="Aa-tRNA-synt_II"/>
</dbReference>
<dbReference type="Proteomes" id="UP000594261">
    <property type="component" value="Chromosome 11"/>
</dbReference>
<dbReference type="PANTHER" id="PTHR22594">
    <property type="entry name" value="ASPARTYL/LYSYL-TRNA SYNTHETASE"/>
    <property type="match status" value="1"/>
</dbReference>
<sequence>MLLPCFLWSCQIGGRSLRIFKRDVQQKVLEIVGISQEQAEVKFGYLLEALDMGAPPHGGIAYGLDRLVMLLAGTNSIRDVIAFPKTTTAVCPYSCTIRGRYSAVERSIILNSVVSCCSIVHLH</sequence>
<evidence type="ECO:0000313" key="8">
    <source>
        <dbReference type="Proteomes" id="UP000594261"/>
    </source>
</evidence>
<dbReference type="InParanoid" id="A0A7N2MXY9"/>
<dbReference type="GO" id="GO:0006422">
    <property type="term" value="P:aspartyl-tRNA aminoacylation"/>
    <property type="evidence" value="ECO:0007669"/>
    <property type="project" value="TreeGrafter"/>
</dbReference>
<dbReference type="Pfam" id="PF00152">
    <property type="entry name" value="tRNA-synt_2"/>
    <property type="match status" value="1"/>
</dbReference>
<evidence type="ECO:0000256" key="5">
    <source>
        <dbReference type="ARBA" id="ARBA00023146"/>
    </source>
</evidence>
<evidence type="ECO:0000313" key="7">
    <source>
        <dbReference type="EnsemblPlants" id="QL11p028781:mrna"/>
    </source>
</evidence>
<name>A0A7N2MXY9_QUELO</name>
<evidence type="ECO:0000256" key="1">
    <source>
        <dbReference type="ARBA" id="ARBA00022598"/>
    </source>
</evidence>
<feature type="domain" description="Aminoacyl-tRNA synthetase class II (D/K/N)" evidence="6">
    <location>
        <begin position="12"/>
        <end position="86"/>
    </location>
</feature>
<keyword evidence="8" id="KW-1185">Reference proteome</keyword>
<dbReference type="PANTHER" id="PTHR22594:SF5">
    <property type="entry name" value="ASPARTATE--TRNA LIGASE, MITOCHONDRIAL"/>
    <property type="match status" value="1"/>
</dbReference>
<keyword evidence="5" id="KW-0030">Aminoacyl-tRNA synthetase</keyword>
<dbReference type="GO" id="GO:0005524">
    <property type="term" value="F:ATP binding"/>
    <property type="evidence" value="ECO:0007669"/>
    <property type="project" value="UniProtKB-KW"/>
</dbReference>
<reference evidence="7" key="2">
    <citation type="submission" date="2021-01" db="UniProtKB">
        <authorList>
            <consortium name="EnsemblPlants"/>
        </authorList>
    </citation>
    <scope>IDENTIFICATION</scope>
</reference>
<proteinExistence type="predicted"/>
<evidence type="ECO:0000256" key="4">
    <source>
        <dbReference type="ARBA" id="ARBA00022917"/>
    </source>
</evidence>
<organism evidence="7 8">
    <name type="scientific">Quercus lobata</name>
    <name type="common">Valley oak</name>
    <dbReference type="NCBI Taxonomy" id="97700"/>
    <lineage>
        <taxon>Eukaryota</taxon>
        <taxon>Viridiplantae</taxon>
        <taxon>Streptophyta</taxon>
        <taxon>Embryophyta</taxon>
        <taxon>Tracheophyta</taxon>
        <taxon>Spermatophyta</taxon>
        <taxon>Magnoliopsida</taxon>
        <taxon>eudicotyledons</taxon>
        <taxon>Gunneridae</taxon>
        <taxon>Pentapetalae</taxon>
        <taxon>rosids</taxon>
        <taxon>fabids</taxon>
        <taxon>Fagales</taxon>
        <taxon>Fagaceae</taxon>
        <taxon>Quercus</taxon>
    </lineage>
</organism>
<dbReference type="GO" id="GO:0005739">
    <property type="term" value="C:mitochondrion"/>
    <property type="evidence" value="ECO:0007669"/>
    <property type="project" value="TreeGrafter"/>
</dbReference>
<dbReference type="AlphaFoldDB" id="A0A7N2MXY9"/>
<dbReference type="GO" id="GO:0004815">
    <property type="term" value="F:aspartate-tRNA ligase activity"/>
    <property type="evidence" value="ECO:0007669"/>
    <property type="project" value="TreeGrafter"/>
</dbReference>
<accession>A0A7N2MXY9</accession>
<keyword evidence="1" id="KW-0436">Ligase</keyword>
<dbReference type="EnsemblPlants" id="QL11p028781:mrna">
    <property type="protein sequence ID" value="QL11p028781:mrna"/>
    <property type="gene ID" value="QL11p028781"/>
</dbReference>
<keyword evidence="3" id="KW-0067">ATP-binding</keyword>
<dbReference type="EMBL" id="LRBV02000011">
    <property type="status" value="NOT_ANNOTATED_CDS"/>
    <property type="molecule type" value="Genomic_DNA"/>
</dbReference>
<evidence type="ECO:0000259" key="6">
    <source>
        <dbReference type="Pfam" id="PF00152"/>
    </source>
</evidence>
<reference evidence="7 8" key="1">
    <citation type="journal article" date="2016" name="G3 (Bethesda)">
        <title>First Draft Assembly and Annotation of the Genome of a California Endemic Oak Quercus lobata Nee (Fagaceae).</title>
        <authorList>
            <person name="Sork V.L."/>
            <person name="Fitz-Gibbon S.T."/>
            <person name="Puiu D."/>
            <person name="Crepeau M."/>
            <person name="Gugger P.F."/>
            <person name="Sherman R."/>
            <person name="Stevens K."/>
            <person name="Langley C.H."/>
            <person name="Pellegrini M."/>
            <person name="Salzberg S.L."/>
        </authorList>
    </citation>
    <scope>NUCLEOTIDE SEQUENCE [LARGE SCALE GENOMIC DNA]</scope>
    <source>
        <strain evidence="7 8">cv. SW786</strain>
    </source>
</reference>
<evidence type="ECO:0000256" key="2">
    <source>
        <dbReference type="ARBA" id="ARBA00022741"/>
    </source>
</evidence>
<dbReference type="SUPFAM" id="SSF55681">
    <property type="entry name" value="Class II aaRS and biotin synthetases"/>
    <property type="match status" value="1"/>
</dbReference>
<dbReference type="InterPro" id="IPR045864">
    <property type="entry name" value="aa-tRNA-synth_II/BPL/LPL"/>
</dbReference>
<protein>
    <recommendedName>
        <fullName evidence="6">Aminoacyl-tRNA synthetase class II (D/K/N) domain-containing protein</fullName>
    </recommendedName>
</protein>
<keyword evidence="2" id="KW-0547">Nucleotide-binding</keyword>
<keyword evidence="4" id="KW-0648">Protein biosynthesis</keyword>
<evidence type="ECO:0000256" key="3">
    <source>
        <dbReference type="ARBA" id="ARBA00022840"/>
    </source>
</evidence>
<dbReference type="Gramene" id="QL11p028781:mrna">
    <property type="protein sequence ID" value="QL11p028781:mrna"/>
    <property type="gene ID" value="QL11p028781"/>
</dbReference>